<name>A0ACB7EH29_NIBAL</name>
<organism evidence="1 2">
    <name type="scientific">Nibea albiflora</name>
    <name type="common">Yellow drum</name>
    <name type="synonym">Corvina albiflora</name>
    <dbReference type="NCBI Taxonomy" id="240163"/>
    <lineage>
        <taxon>Eukaryota</taxon>
        <taxon>Metazoa</taxon>
        <taxon>Chordata</taxon>
        <taxon>Craniata</taxon>
        <taxon>Vertebrata</taxon>
        <taxon>Euteleostomi</taxon>
        <taxon>Actinopterygii</taxon>
        <taxon>Neopterygii</taxon>
        <taxon>Teleostei</taxon>
        <taxon>Neoteleostei</taxon>
        <taxon>Acanthomorphata</taxon>
        <taxon>Eupercaria</taxon>
        <taxon>Sciaenidae</taxon>
        <taxon>Nibea</taxon>
    </lineage>
</organism>
<protein>
    <submittedName>
        <fullName evidence="1">Uncharacterized protein</fullName>
    </submittedName>
</protein>
<gene>
    <name evidence="1" type="ORF">GBF38_007051</name>
</gene>
<evidence type="ECO:0000313" key="2">
    <source>
        <dbReference type="Proteomes" id="UP000805704"/>
    </source>
</evidence>
<comment type="caution">
    <text evidence="1">The sequence shown here is derived from an EMBL/GenBank/DDBJ whole genome shotgun (WGS) entry which is preliminary data.</text>
</comment>
<reference evidence="1" key="1">
    <citation type="submission" date="2020-04" db="EMBL/GenBank/DDBJ databases">
        <title>A chromosome-scale assembly and high-density genetic map of the yellow drum (Nibea albiflora) genome.</title>
        <authorList>
            <person name="Xu D."/>
            <person name="Zhang W."/>
            <person name="Chen R."/>
            <person name="Tan P."/>
            <person name="Wang L."/>
            <person name="Song H."/>
            <person name="Tian L."/>
            <person name="Zhu Q."/>
            <person name="Wang B."/>
        </authorList>
    </citation>
    <scope>NUCLEOTIDE SEQUENCE</scope>
    <source>
        <strain evidence="1">ZJHYS-2018</strain>
    </source>
</reference>
<dbReference type="EMBL" id="CM024795">
    <property type="protein sequence ID" value="KAG8001405.1"/>
    <property type="molecule type" value="Genomic_DNA"/>
</dbReference>
<proteinExistence type="predicted"/>
<evidence type="ECO:0000313" key="1">
    <source>
        <dbReference type="EMBL" id="KAG8001405.1"/>
    </source>
</evidence>
<dbReference type="Proteomes" id="UP000805704">
    <property type="component" value="Chromosome 7"/>
</dbReference>
<sequence>MYAISYPVHNLIMGSSSQIIVPAEEQRADEGTLLAYKPERQRAFDEQEAGNGERRSVAGG</sequence>
<keyword evidence="2" id="KW-1185">Reference proteome</keyword>
<accession>A0ACB7EH29</accession>